<comment type="caution">
    <text evidence="2">The sequence shown here is derived from an EMBL/GenBank/DDBJ whole genome shotgun (WGS) entry which is preliminary data.</text>
</comment>
<name>A0ABU9N5Y5_9FLAO</name>
<evidence type="ECO:0000313" key="3">
    <source>
        <dbReference type="Proteomes" id="UP001460072"/>
    </source>
</evidence>
<reference evidence="2 3" key="1">
    <citation type="submission" date="2024-03" db="EMBL/GenBank/DDBJ databases">
        <title>Two novel species of the genus Flavobacterium exhibiting potentially degradation of complex polysaccharides.</title>
        <authorList>
            <person name="Lian X."/>
        </authorList>
    </citation>
    <scope>NUCLEOTIDE SEQUENCE [LARGE SCALE GENOMIC DNA]</scope>
    <source>
        <strain evidence="3">j3</strain>
    </source>
</reference>
<keyword evidence="3" id="KW-1185">Reference proteome</keyword>
<proteinExistence type="predicted"/>
<feature type="chain" id="PRO_5045727585" evidence="1">
    <location>
        <begin position="18"/>
        <end position="190"/>
    </location>
</feature>
<protein>
    <submittedName>
        <fullName evidence="2">DUF3575 domain-containing protein</fullName>
    </submittedName>
</protein>
<accession>A0ABU9N5Y5</accession>
<keyword evidence="1" id="KW-0732">Signal</keyword>
<feature type="signal peptide" evidence="1">
    <location>
        <begin position="1"/>
        <end position="17"/>
    </location>
</feature>
<dbReference type="EMBL" id="JBCGDO010000005">
    <property type="protein sequence ID" value="MEM0542182.1"/>
    <property type="molecule type" value="Genomic_DNA"/>
</dbReference>
<dbReference type="Pfam" id="PF12099">
    <property type="entry name" value="DUF3575"/>
    <property type="match status" value="1"/>
</dbReference>
<gene>
    <name evidence="2" type="ORF">WFZ85_06115</name>
</gene>
<dbReference type="InterPro" id="IPR021958">
    <property type="entry name" value="DUF3575"/>
</dbReference>
<evidence type="ECO:0000256" key="1">
    <source>
        <dbReference type="SAM" id="SignalP"/>
    </source>
</evidence>
<evidence type="ECO:0000313" key="2">
    <source>
        <dbReference type="EMBL" id="MEM0542182.1"/>
    </source>
</evidence>
<dbReference type="RefSeq" id="WP_342695406.1">
    <property type="nucleotide sequence ID" value="NZ_JBCGDO010000005.1"/>
</dbReference>
<sequence length="190" mass="21664">MKKILYLLLLLTFATQAQETSGIIDKKNEIRVDVLSIIAFSKLSVSYERFFSTDYSVGVNVNYANSNKLNDDFDLGYRNNLPKFEINPYIRYALSKSKTRYYFAEIFGSYNGGDFKEIIRVTGMAQPDYYITKKSSYTDFGVGGSLGYKMYFHDAFALEVLVGFGSNLFNTDKSPDVISRVGINLGYRFK</sequence>
<dbReference type="Proteomes" id="UP001460072">
    <property type="component" value="Unassembled WGS sequence"/>
</dbReference>
<organism evidence="2 3">
    <name type="scientific">Flavobacterium aureirubrum</name>
    <dbReference type="NCBI Taxonomy" id="3133147"/>
    <lineage>
        <taxon>Bacteria</taxon>
        <taxon>Pseudomonadati</taxon>
        <taxon>Bacteroidota</taxon>
        <taxon>Flavobacteriia</taxon>
        <taxon>Flavobacteriales</taxon>
        <taxon>Flavobacteriaceae</taxon>
        <taxon>Flavobacterium</taxon>
    </lineage>
</organism>